<dbReference type="AlphaFoldDB" id="A0ABC8R8S1"/>
<dbReference type="EMBL" id="CAUOFW020001127">
    <property type="protein sequence ID" value="CAK9141344.1"/>
    <property type="molecule type" value="Genomic_DNA"/>
</dbReference>
<dbReference type="Proteomes" id="UP001642360">
    <property type="component" value="Unassembled WGS sequence"/>
</dbReference>
<feature type="coiled-coil region" evidence="1">
    <location>
        <begin position="486"/>
        <end position="513"/>
    </location>
</feature>
<dbReference type="PANTHER" id="PTHR33740:SF1">
    <property type="entry name" value="SLH DOMAIN PROTEIN"/>
    <property type="match status" value="1"/>
</dbReference>
<protein>
    <recommendedName>
        <fullName evidence="5">SLH domain-containing protein</fullName>
    </recommendedName>
</protein>
<evidence type="ECO:0000256" key="2">
    <source>
        <dbReference type="SAM" id="Phobius"/>
    </source>
</evidence>
<keyword evidence="2" id="KW-0812">Transmembrane</keyword>
<comment type="caution">
    <text evidence="3">The sequence shown here is derived from an EMBL/GenBank/DDBJ whole genome shotgun (WGS) entry which is preliminary data.</text>
</comment>
<reference evidence="3 4" key="1">
    <citation type="submission" date="2024-02" db="EMBL/GenBank/DDBJ databases">
        <authorList>
            <person name="Vignale AGUSTIN F."/>
            <person name="Sosa J E."/>
            <person name="Modenutti C."/>
        </authorList>
    </citation>
    <scope>NUCLEOTIDE SEQUENCE [LARGE SCALE GENOMIC DNA]</scope>
</reference>
<accession>A0ABC8R8S1</accession>
<feature type="transmembrane region" description="Helical" evidence="2">
    <location>
        <begin position="91"/>
        <end position="112"/>
    </location>
</feature>
<evidence type="ECO:0000313" key="3">
    <source>
        <dbReference type="EMBL" id="CAK9141344.1"/>
    </source>
</evidence>
<keyword evidence="4" id="KW-1185">Reference proteome</keyword>
<evidence type="ECO:0008006" key="5">
    <source>
        <dbReference type="Google" id="ProtNLM"/>
    </source>
</evidence>
<proteinExistence type="predicted"/>
<dbReference type="PANTHER" id="PTHR33740">
    <property type="entry name" value="GPI-ANCHORED ADHESIN-LIKE PROTEIN"/>
    <property type="match status" value="1"/>
</dbReference>
<keyword evidence="2" id="KW-1133">Transmembrane helix</keyword>
<sequence length="579" mass="65349">MFYYASSHSSLLAPTNTRSLYHRFSASTPISSDPFLIRPRKPRQLFLSASIAEKNLLVSWVSPDKNVSDDYNGWAIIETPIEKKKKGLPTFVLVGFGTSIAALLGVIAHFSLSRKGVGFLFRSPLHSLHGILRPSGRDKGIESGTVESEASLGDKMVSEESVETMFDAVNDTMASETNHSTGGERKLGRIIIPAAVDSIQQEAIVMLKKLEIIEDDIKADELCTRREYARWLVRANSQLERNPKHRIAPSVVLAGSTITAFDDVNVEDPDFGSIQSLAEAGIVRSKLLNEYFGLDDLRGQEDANFFPERFLSRQDLIKWKAKLEYESYDVLPGINEEIFRNNVGFMDMREISSEASEELFVDMLAGNKSILRKVFGQAKRFQPNKPSTKAQAAVALTSGRMKEAIHAELSRLEAENSLRKTVMDEIHTELLARGDIQSYWNKKMEEEKGRGLEVEGAYNAAVHDLEEEKIVQESTLSEFLKKKAAIDCQKQLLSSLEEEVNEMSERFAYERAKHLDEQHNLQGILSDLQVKHEGMLDVKSILEAEKEALRILRSWIEDEARKSQARAKVLEEVGRRWKW</sequence>
<keyword evidence="2" id="KW-0472">Membrane</keyword>
<gene>
    <name evidence="3" type="ORF">ILEXP_LOCUS8924</name>
</gene>
<evidence type="ECO:0000313" key="4">
    <source>
        <dbReference type="Proteomes" id="UP001642360"/>
    </source>
</evidence>
<name>A0ABC8R8S1_9AQUA</name>
<keyword evidence="1" id="KW-0175">Coiled coil</keyword>
<evidence type="ECO:0000256" key="1">
    <source>
        <dbReference type="SAM" id="Coils"/>
    </source>
</evidence>
<organism evidence="3 4">
    <name type="scientific">Ilex paraguariensis</name>
    <name type="common">yerba mate</name>
    <dbReference type="NCBI Taxonomy" id="185542"/>
    <lineage>
        <taxon>Eukaryota</taxon>
        <taxon>Viridiplantae</taxon>
        <taxon>Streptophyta</taxon>
        <taxon>Embryophyta</taxon>
        <taxon>Tracheophyta</taxon>
        <taxon>Spermatophyta</taxon>
        <taxon>Magnoliopsida</taxon>
        <taxon>eudicotyledons</taxon>
        <taxon>Gunneridae</taxon>
        <taxon>Pentapetalae</taxon>
        <taxon>asterids</taxon>
        <taxon>campanulids</taxon>
        <taxon>Aquifoliales</taxon>
        <taxon>Aquifoliaceae</taxon>
        <taxon>Ilex</taxon>
    </lineage>
</organism>